<accession>A0A7S3JH12</accession>
<sequence>MISNIMKNPMFQNMITDIFSDPDALKGILSANPILTQMAQGNPEIEELLNNPEKIKDAMKPEHLEQAIKGMQDKLETAQTSAPGSGETQDGESGPAPGMAAGAPGAFNPMMGQFDPEMLGQLMSGFSLAPQPGNCEPAAELTGLSKEEMKARFSSQLETMEMMGFTDEDSNIELLKQTGGNAQAALELALEKLEES</sequence>
<dbReference type="EMBL" id="HBII01028196">
    <property type="protein sequence ID" value="CAE0352892.1"/>
    <property type="molecule type" value="Transcribed_RNA"/>
</dbReference>
<organism evidence="3">
    <name type="scientific">Euplotes harpa</name>
    <dbReference type="NCBI Taxonomy" id="151035"/>
    <lineage>
        <taxon>Eukaryota</taxon>
        <taxon>Sar</taxon>
        <taxon>Alveolata</taxon>
        <taxon>Ciliophora</taxon>
        <taxon>Intramacronucleata</taxon>
        <taxon>Spirotrichea</taxon>
        <taxon>Hypotrichia</taxon>
        <taxon>Euplotida</taxon>
        <taxon>Euplotidae</taxon>
        <taxon>Euplotes</taxon>
    </lineage>
</organism>
<feature type="compositionally biased region" description="Low complexity" evidence="1">
    <location>
        <begin position="94"/>
        <end position="106"/>
    </location>
</feature>
<proteinExistence type="predicted"/>
<evidence type="ECO:0000313" key="3">
    <source>
        <dbReference type="EMBL" id="CAE0352892.1"/>
    </source>
</evidence>
<dbReference type="GO" id="GO:0005829">
    <property type="term" value="C:cytosol"/>
    <property type="evidence" value="ECO:0007669"/>
    <property type="project" value="TreeGrafter"/>
</dbReference>
<evidence type="ECO:0000256" key="1">
    <source>
        <dbReference type="SAM" id="MobiDB-lite"/>
    </source>
</evidence>
<dbReference type="Gene3D" id="1.10.8.10">
    <property type="entry name" value="DNA helicase RuvA subunit, C-terminal domain"/>
    <property type="match status" value="1"/>
</dbReference>
<feature type="region of interest" description="Disordered" evidence="1">
    <location>
        <begin position="75"/>
        <end position="106"/>
    </location>
</feature>
<dbReference type="InterPro" id="IPR015940">
    <property type="entry name" value="UBA"/>
</dbReference>
<dbReference type="InterPro" id="IPR009060">
    <property type="entry name" value="UBA-like_sf"/>
</dbReference>
<reference evidence="3" key="1">
    <citation type="submission" date="2021-01" db="EMBL/GenBank/DDBJ databases">
        <authorList>
            <person name="Corre E."/>
            <person name="Pelletier E."/>
            <person name="Niang G."/>
            <person name="Scheremetjew M."/>
            <person name="Finn R."/>
            <person name="Kale V."/>
            <person name="Holt S."/>
            <person name="Cochrane G."/>
            <person name="Meng A."/>
            <person name="Brown T."/>
            <person name="Cohen L."/>
        </authorList>
    </citation>
    <scope>NUCLEOTIDE SEQUENCE</scope>
    <source>
        <strain evidence="3">FSP1.4</strain>
    </source>
</reference>
<dbReference type="AlphaFoldDB" id="A0A7S3JH12"/>
<dbReference type="PANTHER" id="PTHR10677">
    <property type="entry name" value="UBIQUILIN"/>
    <property type="match status" value="1"/>
</dbReference>
<feature type="domain" description="UBA" evidence="2">
    <location>
        <begin position="148"/>
        <end position="192"/>
    </location>
</feature>
<feature type="compositionally biased region" description="Polar residues" evidence="1">
    <location>
        <begin position="77"/>
        <end position="88"/>
    </location>
</feature>
<dbReference type="SUPFAM" id="SSF46934">
    <property type="entry name" value="UBA-like"/>
    <property type="match status" value="1"/>
</dbReference>
<protein>
    <recommendedName>
        <fullName evidence="2">UBA domain-containing protein</fullName>
    </recommendedName>
</protein>
<gene>
    <name evidence="3" type="ORF">EHAR0213_LOCUS11808</name>
</gene>
<dbReference type="PROSITE" id="PS50030">
    <property type="entry name" value="UBA"/>
    <property type="match status" value="1"/>
</dbReference>
<evidence type="ECO:0000259" key="2">
    <source>
        <dbReference type="PROSITE" id="PS50030"/>
    </source>
</evidence>
<dbReference type="PANTHER" id="PTHR10677:SF3">
    <property type="entry name" value="FI07626P-RELATED"/>
    <property type="match status" value="1"/>
</dbReference>
<dbReference type="GO" id="GO:0031593">
    <property type="term" value="F:polyubiquitin modification-dependent protein binding"/>
    <property type="evidence" value="ECO:0007669"/>
    <property type="project" value="TreeGrafter"/>
</dbReference>
<dbReference type="GO" id="GO:0006511">
    <property type="term" value="P:ubiquitin-dependent protein catabolic process"/>
    <property type="evidence" value="ECO:0007669"/>
    <property type="project" value="TreeGrafter"/>
</dbReference>
<dbReference type="InterPro" id="IPR015496">
    <property type="entry name" value="Ubiquilin"/>
</dbReference>
<dbReference type="Pfam" id="PF23195">
    <property type="entry name" value="UBQLN1"/>
    <property type="match status" value="1"/>
</dbReference>
<name>A0A7S3JH12_9SPIT</name>